<comment type="caution">
    <text evidence="12">Lacks conserved residue(s) required for the propagation of feature annotation.</text>
</comment>
<feature type="disulfide bond" evidence="12">
    <location>
        <begin position="26"/>
        <end position="35"/>
    </location>
</feature>
<dbReference type="FunFam" id="2.10.25.10:FF:000036">
    <property type="entry name" value="Integrin beta"/>
    <property type="match status" value="1"/>
</dbReference>
<keyword evidence="4" id="KW-0812">Transmembrane</keyword>
<dbReference type="SUPFAM" id="SSF57196">
    <property type="entry name" value="EGF/Laminin"/>
    <property type="match status" value="1"/>
</dbReference>
<evidence type="ECO:0000256" key="5">
    <source>
        <dbReference type="ARBA" id="ARBA00022729"/>
    </source>
</evidence>
<evidence type="ECO:0000256" key="7">
    <source>
        <dbReference type="ARBA" id="ARBA00022989"/>
    </source>
</evidence>
<dbReference type="GO" id="GO:0016020">
    <property type="term" value="C:membrane"/>
    <property type="evidence" value="ECO:0007669"/>
    <property type="project" value="UniProtKB-SubCell"/>
</dbReference>
<evidence type="ECO:0000256" key="8">
    <source>
        <dbReference type="ARBA" id="ARBA00023037"/>
    </source>
</evidence>
<comment type="caution">
    <text evidence="14">The sequence shown here is derived from an EMBL/GenBank/DDBJ whole genome shotgun (WGS) entry which is preliminary data.</text>
</comment>
<keyword evidence="15" id="KW-1185">Reference proteome</keyword>
<organism evidence="14 15">
    <name type="scientific">Caerostris extrusa</name>
    <name type="common">Bark spider</name>
    <name type="synonym">Caerostris bankana</name>
    <dbReference type="NCBI Taxonomy" id="172846"/>
    <lineage>
        <taxon>Eukaryota</taxon>
        <taxon>Metazoa</taxon>
        <taxon>Ecdysozoa</taxon>
        <taxon>Arthropoda</taxon>
        <taxon>Chelicerata</taxon>
        <taxon>Arachnida</taxon>
        <taxon>Araneae</taxon>
        <taxon>Araneomorphae</taxon>
        <taxon>Entelegynae</taxon>
        <taxon>Araneoidea</taxon>
        <taxon>Araneidae</taxon>
        <taxon>Caerostris</taxon>
    </lineage>
</organism>
<feature type="disulfide bond" evidence="12">
    <location>
        <begin position="9"/>
        <end position="19"/>
    </location>
</feature>
<evidence type="ECO:0000256" key="12">
    <source>
        <dbReference type="PROSITE-ProRule" id="PRU00076"/>
    </source>
</evidence>
<evidence type="ECO:0000256" key="2">
    <source>
        <dbReference type="ARBA" id="ARBA00007449"/>
    </source>
</evidence>
<evidence type="ECO:0000313" key="15">
    <source>
        <dbReference type="Proteomes" id="UP001054945"/>
    </source>
</evidence>
<keyword evidence="11" id="KW-0325">Glycoprotein</keyword>
<keyword evidence="7" id="KW-1133">Transmembrane helix</keyword>
<sequence>MIYSDIAKCGLDCGNNGQCEEGRCRCDSGWSGSRCDQKTTTSAAMTMASATTEHASAFKDGWELTAL</sequence>
<reference evidence="14 15" key="1">
    <citation type="submission" date="2021-06" db="EMBL/GenBank/DDBJ databases">
        <title>Caerostris extrusa draft genome.</title>
        <authorList>
            <person name="Kono N."/>
            <person name="Arakawa K."/>
        </authorList>
    </citation>
    <scope>NUCLEOTIDE SEQUENCE [LARGE SCALE GENOMIC DNA]</scope>
</reference>
<dbReference type="PROSITE" id="PS01186">
    <property type="entry name" value="EGF_2"/>
    <property type="match status" value="1"/>
</dbReference>
<comment type="similarity">
    <text evidence="2">Belongs to the integrin beta chain family.</text>
</comment>
<evidence type="ECO:0000256" key="3">
    <source>
        <dbReference type="ARBA" id="ARBA00022536"/>
    </source>
</evidence>
<keyword evidence="3 12" id="KW-0245">EGF-like domain</keyword>
<name>A0AAV4MC17_CAEEX</name>
<evidence type="ECO:0000256" key="1">
    <source>
        <dbReference type="ARBA" id="ARBA00004479"/>
    </source>
</evidence>
<evidence type="ECO:0000256" key="6">
    <source>
        <dbReference type="ARBA" id="ARBA00022737"/>
    </source>
</evidence>
<evidence type="ECO:0000256" key="4">
    <source>
        <dbReference type="ARBA" id="ARBA00022692"/>
    </source>
</evidence>
<keyword evidence="8" id="KW-0401">Integrin</keyword>
<evidence type="ECO:0000256" key="11">
    <source>
        <dbReference type="ARBA" id="ARBA00023180"/>
    </source>
</evidence>
<gene>
    <name evidence="14" type="ORF">CEXT_59241</name>
</gene>
<evidence type="ECO:0000313" key="14">
    <source>
        <dbReference type="EMBL" id="GIX69988.1"/>
    </source>
</evidence>
<dbReference type="Proteomes" id="UP001054945">
    <property type="component" value="Unassembled WGS sequence"/>
</dbReference>
<dbReference type="GO" id="GO:0007229">
    <property type="term" value="P:integrin-mediated signaling pathway"/>
    <property type="evidence" value="ECO:0007669"/>
    <property type="project" value="UniProtKB-KW"/>
</dbReference>
<evidence type="ECO:0000256" key="9">
    <source>
        <dbReference type="ARBA" id="ARBA00023136"/>
    </source>
</evidence>
<dbReference type="Gene3D" id="2.10.25.10">
    <property type="entry name" value="Laminin"/>
    <property type="match status" value="1"/>
</dbReference>
<keyword evidence="9" id="KW-0472">Membrane</keyword>
<dbReference type="AlphaFoldDB" id="A0AAV4MC17"/>
<dbReference type="Pfam" id="PF23106">
    <property type="entry name" value="EGF_Teneurin"/>
    <property type="match status" value="1"/>
</dbReference>
<keyword evidence="5" id="KW-0732">Signal</keyword>
<feature type="domain" description="EGF-like" evidence="13">
    <location>
        <begin position="5"/>
        <end position="36"/>
    </location>
</feature>
<keyword evidence="10 12" id="KW-1015">Disulfide bond</keyword>
<comment type="subcellular location">
    <subcellularLocation>
        <location evidence="1">Membrane</location>
        <topology evidence="1">Single-pass type I membrane protein</topology>
    </subcellularLocation>
</comment>
<evidence type="ECO:0000259" key="13">
    <source>
        <dbReference type="PROSITE" id="PS50026"/>
    </source>
</evidence>
<accession>A0AAV4MC17</accession>
<dbReference type="InterPro" id="IPR000742">
    <property type="entry name" value="EGF"/>
</dbReference>
<dbReference type="EMBL" id="BPLR01002101">
    <property type="protein sequence ID" value="GIX69988.1"/>
    <property type="molecule type" value="Genomic_DNA"/>
</dbReference>
<evidence type="ECO:0000256" key="10">
    <source>
        <dbReference type="ARBA" id="ARBA00023157"/>
    </source>
</evidence>
<dbReference type="PROSITE" id="PS50026">
    <property type="entry name" value="EGF_3"/>
    <property type="match status" value="1"/>
</dbReference>
<dbReference type="PROSITE" id="PS00022">
    <property type="entry name" value="EGF_1"/>
    <property type="match status" value="1"/>
</dbReference>
<keyword evidence="6" id="KW-0677">Repeat</keyword>
<proteinExistence type="inferred from homology"/>
<protein>
    <recommendedName>
        <fullName evidence="13">EGF-like domain-containing protein</fullName>
    </recommendedName>
</protein>